<protein>
    <submittedName>
        <fullName evidence="2">Kinase-like domain-containing protein</fullName>
    </submittedName>
</protein>
<dbReference type="PANTHER" id="PTHR21310:SF15">
    <property type="entry name" value="AMINOGLYCOSIDE PHOSPHOTRANSFERASE DOMAIN-CONTAINING PROTEIN"/>
    <property type="match status" value="1"/>
</dbReference>
<organism evidence="2 3">
    <name type="scientific">Chaetomium fimeti</name>
    <dbReference type="NCBI Taxonomy" id="1854472"/>
    <lineage>
        <taxon>Eukaryota</taxon>
        <taxon>Fungi</taxon>
        <taxon>Dikarya</taxon>
        <taxon>Ascomycota</taxon>
        <taxon>Pezizomycotina</taxon>
        <taxon>Sordariomycetes</taxon>
        <taxon>Sordariomycetidae</taxon>
        <taxon>Sordariales</taxon>
        <taxon>Chaetomiaceae</taxon>
        <taxon>Chaetomium</taxon>
    </lineage>
</organism>
<dbReference type="EMBL" id="JAUEPN010000006">
    <property type="protein sequence ID" value="KAK3293017.1"/>
    <property type="molecule type" value="Genomic_DNA"/>
</dbReference>
<dbReference type="InterPro" id="IPR051678">
    <property type="entry name" value="AGP_Transferase"/>
</dbReference>
<keyword evidence="2" id="KW-0808">Transferase</keyword>
<gene>
    <name evidence="2" type="ORF">B0H64DRAFT_345231</name>
</gene>
<dbReference type="GeneID" id="87838257"/>
<dbReference type="CDD" id="cd05120">
    <property type="entry name" value="APH_ChoK_like"/>
    <property type="match status" value="1"/>
</dbReference>
<keyword evidence="2" id="KW-0418">Kinase</keyword>
<dbReference type="PANTHER" id="PTHR21310">
    <property type="entry name" value="AMINOGLYCOSIDE PHOSPHOTRANSFERASE-RELATED-RELATED"/>
    <property type="match status" value="1"/>
</dbReference>
<evidence type="ECO:0000313" key="3">
    <source>
        <dbReference type="Proteomes" id="UP001278766"/>
    </source>
</evidence>
<dbReference type="GO" id="GO:0016301">
    <property type="term" value="F:kinase activity"/>
    <property type="evidence" value="ECO:0007669"/>
    <property type="project" value="UniProtKB-KW"/>
</dbReference>
<sequence length="293" mass="32300">MAPDSEQSTDLGHLAGGSTTGRLPTALRLRLAAGRFIKGSSAFGTDKVVALPFNKIAKLDVPTNEIDAMEFVRANTTIPIPQIVEVYKDPGGGTHFIMTRLPGTPLADAVRDMGPAQIETTASDFADYLGQLRRLVPPPSKDGTPVIGGASGGPGFDHRLGPRTWGPFSTVADFHTYIRFGQPLEDWDHEPAVMEIHGKPEGAYQLRFTHADLGPQNILVDPKNGKITGIIDWEFGGWYPEYWEYTKMHYGGVRPQWEKWFAQISKEDGIEKYEAERTAEEAIWSRAGPFGYV</sequence>
<dbReference type="Proteomes" id="UP001278766">
    <property type="component" value="Unassembled WGS sequence"/>
</dbReference>
<dbReference type="AlphaFoldDB" id="A0AAE0HAK6"/>
<comment type="caution">
    <text evidence="2">The sequence shown here is derived from an EMBL/GenBank/DDBJ whole genome shotgun (WGS) entry which is preliminary data.</text>
</comment>
<proteinExistence type="predicted"/>
<dbReference type="InterPro" id="IPR002575">
    <property type="entry name" value="Aminoglycoside_PTrfase"/>
</dbReference>
<dbReference type="Pfam" id="PF01636">
    <property type="entry name" value="APH"/>
    <property type="match status" value="1"/>
</dbReference>
<dbReference type="Gene3D" id="3.90.1200.10">
    <property type="match status" value="1"/>
</dbReference>
<dbReference type="SUPFAM" id="SSF56112">
    <property type="entry name" value="Protein kinase-like (PK-like)"/>
    <property type="match status" value="1"/>
</dbReference>
<evidence type="ECO:0000259" key="1">
    <source>
        <dbReference type="Pfam" id="PF01636"/>
    </source>
</evidence>
<dbReference type="InterPro" id="IPR011009">
    <property type="entry name" value="Kinase-like_dom_sf"/>
</dbReference>
<reference evidence="2" key="2">
    <citation type="submission" date="2023-06" db="EMBL/GenBank/DDBJ databases">
        <authorList>
            <consortium name="Lawrence Berkeley National Laboratory"/>
            <person name="Haridas S."/>
            <person name="Hensen N."/>
            <person name="Bonometti L."/>
            <person name="Westerberg I."/>
            <person name="Brannstrom I.O."/>
            <person name="Guillou S."/>
            <person name="Cros-Aarteil S."/>
            <person name="Calhoun S."/>
            <person name="Kuo A."/>
            <person name="Mondo S."/>
            <person name="Pangilinan J."/>
            <person name="Riley R."/>
            <person name="Labutti K."/>
            <person name="Andreopoulos B."/>
            <person name="Lipzen A."/>
            <person name="Chen C."/>
            <person name="Yanf M."/>
            <person name="Daum C."/>
            <person name="Ng V."/>
            <person name="Clum A."/>
            <person name="Steindorff A."/>
            <person name="Ohm R."/>
            <person name="Martin F."/>
            <person name="Silar P."/>
            <person name="Natvig D."/>
            <person name="Lalanne C."/>
            <person name="Gautier V."/>
            <person name="Ament-Velasquez S.L."/>
            <person name="Kruys A."/>
            <person name="Hutchinson M.I."/>
            <person name="Powell A.J."/>
            <person name="Barry K."/>
            <person name="Miller A.N."/>
            <person name="Grigoriev I.V."/>
            <person name="Debuchy R."/>
            <person name="Gladieux P."/>
            <person name="Thoren M.H."/>
            <person name="Johannesson H."/>
        </authorList>
    </citation>
    <scope>NUCLEOTIDE SEQUENCE</scope>
    <source>
        <strain evidence="2">CBS 168.71</strain>
    </source>
</reference>
<keyword evidence="3" id="KW-1185">Reference proteome</keyword>
<accession>A0AAE0HAK6</accession>
<reference evidence="2" key="1">
    <citation type="journal article" date="2023" name="Mol. Phylogenet. Evol.">
        <title>Genome-scale phylogeny and comparative genomics of the fungal order Sordariales.</title>
        <authorList>
            <person name="Hensen N."/>
            <person name="Bonometti L."/>
            <person name="Westerberg I."/>
            <person name="Brannstrom I.O."/>
            <person name="Guillou S."/>
            <person name="Cros-Aarteil S."/>
            <person name="Calhoun S."/>
            <person name="Haridas S."/>
            <person name="Kuo A."/>
            <person name="Mondo S."/>
            <person name="Pangilinan J."/>
            <person name="Riley R."/>
            <person name="LaButti K."/>
            <person name="Andreopoulos B."/>
            <person name="Lipzen A."/>
            <person name="Chen C."/>
            <person name="Yan M."/>
            <person name="Daum C."/>
            <person name="Ng V."/>
            <person name="Clum A."/>
            <person name="Steindorff A."/>
            <person name="Ohm R.A."/>
            <person name="Martin F."/>
            <person name="Silar P."/>
            <person name="Natvig D.O."/>
            <person name="Lalanne C."/>
            <person name="Gautier V."/>
            <person name="Ament-Velasquez S.L."/>
            <person name="Kruys A."/>
            <person name="Hutchinson M.I."/>
            <person name="Powell A.J."/>
            <person name="Barry K."/>
            <person name="Miller A.N."/>
            <person name="Grigoriev I.V."/>
            <person name="Debuchy R."/>
            <person name="Gladieux P."/>
            <person name="Hiltunen Thoren M."/>
            <person name="Johannesson H."/>
        </authorList>
    </citation>
    <scope>NUCLEOTIDE SEQUENCE</scope>
    <source>
        <strain evidence="2">CBS 168.71</strain>
    </source>
</reference>
<dbReference type="RefSeq" id="XP_062656531.1">
    <property type="nucleotide sequence ID" value="XM_062801309.1"/>
</dbReference>
<feature type="domain" description="Aminoglycoside phosphotransferase" evidence="1">
    <location>
        <begin position="63"/>
        <end position="274"/>
    </location>
</feature>
<evidence type="ECO:0000313" key="2">
    <source>
        <dbReference type="EMBL" id="KAK3293017.1"/>
    </source>
</evidence>
<name>A0AAE0HAK6_9PEZI</name>